<dbReference type="EMBL" id="CADEPM010000004">
    <property type="protein sequence ID" value="CAB3404894.1"/>
    <property type="molecule type" value="Genomic_DNA"/>
</dbReference>
<feature type="signal peptide" evidence="1">
    <location>
        <begin position="1"/>
        <end position="19"/>
    </location>
</feature>
<evidence type="ECO:0008006" key="4">
    <source>
        <dbReference type="Google" id="ProtNLM"/>
    </source>
</evidence>
<dbReference type="Proteomes" id="UP000494206">
    <property type="component" value="Unassembled WGS sequence"/>
</dbReference>
<name>A0A8S1ESA5_9PELO</name>
<feature type="chain" id="PRO_5035901908" description="DUF19 domain-containing protein" evidence="1">
    <location>
        <begin position="20"/>
        <end position="159"/>
    </location>
</feature>
<reference evidence="2 3" key="1">
    <citation type="submission" date="2020-04" db="EMBL/GenBank/DDBJ databases">
        <authorList>
            <person name="Laetsch R D."/>
            <person name="Stevens L."/>
            <person name="Kumar S."/>
            <person name="Blaxter L. M."/>
        </authorList>
    </citation>
    <scope>NUCLEOTIDE SEQUENCE [LARGE SCALE GENOMIC DNA]</scope>
</reference>
<comment type="caution">
    <text evidence="2">The sequence shown here is derived from an EMBL/GenBank/DDBJ whole genome shotgun (WGS) entry which is preliminary data.</text>
</comment>
<evidence type="ECO:0000256" key="1">
    <source>
        <dbReference type="SAM" id="SignalP"/>
    </source>
</evidence>
<sequence length="159" mass="17705">MTKIRFVLIIGIFAIAVHSTSIDEPLIVGCDEAMKQCDHHVKNYTILREAITDDTTIQEFSNISNVCFDTKECLLNNACESANRDIQTLSSECRYLRFLGNPKMECVTRNVDFGTVKTACTGFFAIQGLAASNMTKYMDDEKDCVNTLTESSGCGLFLM</sequence>
<evidence type="ECO:0000313" key="3">
    <source>
        <dbReference type="Proteomes" id="UP000494206"/>
    </source>
</evidence>
<protein>
    <recommendedName>
        <fullName evidence="4">DUF19 domain-containing protein</fullName>
    </recommendedName>
</protein>
<dbReference type="AlphaFoldDB" id="A0A8S1ESA5"/>
<accession>A0A8S1ESA5</accession>
<evidence type="ECO:0000313" key="2">
    <source>
        <dbReference type="EMBL" id="CAB3404894.1"/>
    </source>
</evidence>
<keyword evidence="1" id="KW-0732">Signal</keyword>
<keyword evidence="3" id="KW-1185">Reference proteome</keyword>
<organism evidence="2 3">
    <name type="scientific">Caenorhabditis bovis</name>
    <dbReference type="NCBI Taxonomy" id="2654633"/>
    <lineage>
        <taxon>Eukaryota</taxon>
        <taxon>Metazoa</taxon>
        <taxon>Ecdysozoa</taxon>
        <taxon>Nematoda</taxon>
        <taxon>Chromadorea</taxon>
        <taxon>Rhabditida</taxon>
        <taxon>Rhabditina</taxon>
        <taxon>Rhabditomorpha</taxon>
        <taxon>Rhabditoidea</taxon>
        <taxon>Rhabditidae</taxon>
        <taxon>Peloderinae</taxon>
        <taxon>Caenorhabditis</taxon>
    </lineage>
</organism>
<proteinExistence type="predicted"/>
<gene>
    <name evidence="2" type="ORF">CBOVIS_LOCUS7157</name>
</gene>